<organism evidence="1">
    <name type="scientific">marine sediment metagenome</name>
    <dbReference type="NCBI Taxonomy" id="412755"/>
    <lineage>
        <taxon>unclassified sequences</taxon>
        <taxon>metagenomes</taxon>
        <taxon>ecological metagenomes</taxon>
    </lineage>
</organism>
<accession>X0V707</accession>
<evidence type="ECO:0000313" key="1">
    <source>
        <dbReference type="EMBL" id="GAG08283.1"/>
    </source>
</evidence>
<sequence length="76" mass="8760">MRKLQFGSGRHDKHSEGYENCDIRDLSEVDHVIDVGKELPFEDNSIDEILAQSVLEHIRHNIIGVPDNFRMSNTIK</sequence>
<gene>
    <name evidence="1" type="ORF">S01H1_40722</name>
</gene>
<evidence type="ECO:0008006" key="2">
    <source>
        <dbReference type="Google" id="ProtNLM"/>
    </source>
</evidence>
<feature type="non-terminal residue" evidence="1">
    <location>
        <position position="76"/>
    </location>
</feature>
<proteinExistence type="predicted"/>
<dbReference type="EMBL" id="BARS01025795">
    <property type="protein sequence ID" value="GAG08283.1"/>
    <property type="molecule type" value="Genomic_DNA"/>
</dbReference>
<reference evidence="1" key="1">
    <citation type="journal article" date="2014" name="Front. Microbiol.">
        <title>High frequency of phylogenetically diverse reductive dehalogenase-homologous genes in deep subseafloor sedimentary metagenomes.</title>
        <authorList>
            <person name="Kawai M."/>
            <person name="Futagami T."/>
            <person name="Toyoda A."/>
            <person name="Takaki Y."/>
            <person name="Nishi S."/>
            <person name="Hori S."/>
            <person name="Arai W."/>
            <person name="Tsubouchi T."/>
            <person name="Morono Y."/>
            <person name="Uchiyama I."/>
            <person name="Ito T."/>
            <person name="Fujiyama A."/>
            <person name="Inagaki F."/>
            <person name="Takami H."/>
        </authorList>
    </citation>
    <scope>NUCLEOTIDE SEQUENCE</scope>
    <source>
        <strain evidence="1">Expedition CK06-06</strain>
    </source>
</reference>
<comment type="caution">
    <text evidence="1">The sequence shown here is derived from an EMBL/GenBank/DDBJ whole genome shotgun (WGS) entry which is preliminary data.</text>
</comment>
<name>X0V707_9ZZZZ</name>
<dbReference type="AlphaFoldDB" id="X0V707"/>
<protein>
    <recommendedName>
        <fullName evidence="2">Methyltransferase type 11 domain-containing protein</fullName>
    </recommendedName>
</protein>